<protein>
    <submittedName>
        <fullName evidence="2">Uncharacterized protein</fullName>
    </submittedName>
</protein>
<name>A0A5B7E3M8_PORTR</name>
<feature type="region of interest" description="Disordered" evidence="1">
    <location>
        <begin position="1"/>
        <end position="26"/>
    </location>
</feature>
<dbReference type="EMBL" id="VSRR010001733">
    <property type="protein sequence ID" value="MPC27364.1"/>
    <property type="molecule type" value="Genomic_DNA"/>
</dbReference>
<dbReference type="AlphaFoldDB" id="A0A5B7E3M8"/>
<dbReference type="Proteomes" id="UP000324222">
    <property type="component" value="Unassembled WGS sequence"/>
</dbReference>
<reference evidence="2 3" key="1">
    <citation type="submission" date="2019-05" db="EMBL/GenBank/DDBJ databases">
        <title>Another draft genome of Portunus trituberculatus and its Hox gene families provides insights of decapod evolution.</title>
        <authorList>
            <person name="Jeong J.-H."/>
            <person name="Song I."/>
            <person name="Kim S."/>
            <person name="Choi T."/>
            <person name="Kim D."/>
            <person name="Ryu S."/>
            <person name="Kim W."/>
        </authorList>
    </citation>
    <scope>NUCLEOTIDE SEQUENCE [LARGE SCALE GENOMIC DNA]</scope>
    <source>
        <tissue evidence="2">Muscle</tissue>
    </source>
</reference>
<sequence length="63" mass="6852">MSTSSATPSNTMTAGYNSPSGGENSACRSKIRTRYSACSSEIFQWNSAFTCDTFATKPREQEN</sequence>
<gene>
    <name evidence="2" type="ORF">E2C01_020533</name>
</gene>
<accession>A0A5B7E3M8</accession>
<keyword evidence="3" id="KW-1185">Reference proteome</keyword>
<organism evidence="2 3">
    <name type="scientific">Portunus trituberculatus</name>
    <name type="common">Swimming crab</name>
    <name type="synonym">Neptunus trituberculatus</name>
    <dbReference type="NCBI Taxonomy" id="210409"/>
    <lineage>
        <taxon>Eukaryota</taxon>
        <taxon>Metazoa</taxon>
        <taxon>Ecdysozoa</taxon>
        <taxon>Arthropoda</taxon>
        <taxon>Crustacea</taxon>
        <taxon>Multicrustacea</taxon>
        <taxon>Malacostraca</taxon>
        <taxon>Eumalacostraca</taxon>
        <taxon>Eucarida</taxon>
        <taxon>Decapoda</taxon>
        <taxon>Pleocyemata</taxon>
        <taxon>Brachyura</taxon>
        <taxon>Eubrachyura</taxon>
        <taxon>Portunoidea</taxon>
        <taxon>Portunidae</taxon>
        <taxon>Portuninae</taxon>
        <taxon>Portunus</taxon>
    </lineage>
</organism>
<evidence type="ECO:0000313" key="2">
    <source>
        <dbReference type="EMBL" id="MPC27364.1"/>
    </source>
</evidence>
<evidence type="ECO:0000313" key="3">
    <source>
        <dbReference type="Proteomes" id="UP000324222"/>
    </source>
</evidence>
<evidence type="ECO:0000256" key="1">
    <source>
        <dbReference type="SAM" id="MobiDB-lite"/>
    </source>
</evidence>
<comment type="caution">
    <text evidence="2">The sequence shown here is derived from an EMBL/GenBank/DDBJ whole genome shotgun (WGS) entry which is preliminary data.</text>
</comment>
<proteinExistence type="predicted"/>